<evidence type="ECO:0000256" key="2">
    <source>
        <dbReference type="ARBA" id="ARBA00022475"/>
    </source>
</evidence>
<dbReference type="EMBL" id="JAULBC010000001">
    <property type="protein sequence ID" value="MEX6685961.1"/>
    <property type="molecule type" value="Genomic_DNA"/>
</dbReference>
<feature type="transmembrane region" description="Helical" evidence="6">
    <location>
        <begin position="441"/>
        <end position="462"/>
    </location>
</feature>
<accession>A0ABV3Z7Y0</accession>
<feature type="transmembrane region" description="Helical" evidence="6">
    <location>
        <begin position="743"/>
        <end position="762"/>
    </location>
</feature>
<evidence type="ECO:0000256" key="4">
    <source>
        <dbReference type="ARBA" id="ARBA00022989"/>
    </source>
</evidence>
<dbReference type="Pfam" id="PF12704">
    <property type="entry name" value="MacB_PCD"/>
    <property type="match status" value="2"/>
</dbReference>
<dbReference type="Proteomes" id="UP001560573">
    <property type="component" value="Unassembled WGS sequence"/>
</dbReference>
<dbReference type="Pfam" id="PF02687">
    <property type="entry name" value="FtsX"/>
    <property type="match status" value="2"/>
</dbReference>
<reference evidence="9 10" key="1">
    <citation type="submission" date="2023-07" db="EMBL/GenBank/DDBJ databases">
        <authorList>
            <person name="Lian W.-H."/>
        </authorList>
    </citation>
    <scope>NUCLEOTIDE SEQUENCE [LARGE SCALE GENOMIC DNA]</scope>
    <source>
        <strain evidence="9 10">SYSU DXS3180</strain>
    </source>
</reference>
<dbReference type="PROSITE" id="PS51257">
    <property type="entry name" value="PROKAR_LIPOPROTEIN"/>
    <property type="match status" value="1"/>
</dbReference>
<dbReference type="PANTHER" id="PTHR30572:SF18">
    <property type="entry name" value="ABC-TYPE MACROLIDE FAMILY EXPORT SYSTEM PERMEASE COMPONENT 2"/>
    <property type="match status" value="1"/>
</dbReference>
<dbReference type="PANTHER" id="PTHR30572">
    <property type="entry name" value="MEMBRANE COMPONENT OF TRANSPORTER-RELATED"/>
    <property type="match status" value="1"/>
</dbReference>
<evidence type="ECO:0000259" key="8">
    <source>
        <dbReference type="Pfam" id="PF12704"/>
    </source>
</evidence>
<feature type="domain" description="MacB-like periplasmic core" evidence="8">
    <location>
        <begin position="20"/>
        <end position="237"/>
    </location>
</feature>
<evidence type="ECO:0000256" key="5">
    <source>
        <dbReference type="ARBA" id="ARBA00023136"/>
    </source>
</evidence>
<dbReference type="InterPro" id="IPR025857">
    <property type="entry name" value="MacB_PCD"/>
</dbReference>
<evidence type="ECO:0000313" key="9">
    <source>
        <dbReference type="EMBL" id="MEX6685961.1"/>
    </source>
</evidence>
<organism evidence="9 10">
    <name type="scientific">Danxiaibacter flavus</name>
    <dbReference type="NCBI Taxonomy" id="3049108"/>
    <lineage>
        <taxon>Bacteria</taxon>
        <taxon>Pseudomonadati</taxon>
        <taxon>Bacteroidota</taxon>
        <taxon>Chitinophagia</taxon>
        <taxon>Chitinophagales</taxon>
        <taxon>Chitinophagaceae</taxon>
        <taxon>Danxiaibacter</taxon>
    </lineage>
</organism>
<name>A0ABV3Z7Y0_9BACT</name>
<evidence type="ECO:0000256" key="6">
    <source>
        <dbReference type="SAM" id="Phobius"/>
    </source>
</evidence>
<keyword evidence="10" id="KW-1185">Reference proteome</keyword>
<feature type="transmembrane region" description="Helical" evidence="6">
    <location>
        <begin position="393"/>
        <end position="420"/>
    </location>
</feature>
<proteinExistence type="predicted"/>
<comment type="caution">
    <text evidence="9">The sequence shown here is derived from an EMBL/GenBank/DDBJ whole genome shotgun (WGS) entry which is preliminary data.</text>
</comment>
<feature type="domain" description="ABC3 transporter permease C-terminal" evidence="7">
    <location>
        <begin position="305"/>
        <end position="418"/>
    </location>
</feature>
<dbReference type="RefSeq" id="WP_369327349.1">
    <property type="nucleotide sequence ID" value="NZ_JAULBC010000001.1"/>
</dbReference>
<feature type="transmembrane region" description="Helical" evidence="6">
    <location>
        <begin position="346"/>
        <end position="373"/>
    </location>
</feature>
<evidence type="ECO:0000313" key="10">
    <source>
        <dbReference type="Proteomes" id="UP001560573"/>
    </source>
</evidence>
<dbReference type="InterPro" id="IPR050250">
    <property type="entry name" value="Macrolide_Exporter_MacB"/>
</dbReference>
<evidence type="ECO:0000259" key="7">
    <source>
        <dbReference type="Pfam" id="PF02687"/>
    </source>
</evidence>
<feature type="transmembrane region" description="Helical" evidence="6">
    <location>
        <begin position="691"/>
        <end position="715"/>
    </location>
</feature>
<keyword evidence="4 6" id="KW-1133">Transmembrane helix</keyword>
<comment type="subcellular location">
    <subcellularLocation>
        <location evidence="1">Cell membrane</location>
        <topology evidence="1">Multi-pass membrane protein</topology>
    </subcellularLocation>
</comment>
<keyword evidence="5 6" id="KW-0472">Membrane</keyword>
<keyword evidence="2" id="KW-1003">Cell membrane</keyword>
<evidence type="ECO:0000256" key="3">
    <source>
        <dbReference type="ARBA" id="ARBA00022692"/>
    </source>
</evidence>
<evidence type="ECO:0000256" key="1">
    <source>
        <dbReference type="ARBA" id="ARBA00004651"/>
    </source>
</evidence>
<feature type="transmembrane region" description="Helical" evidence="6">
    <location>
        <begin position="299"/>
        <end position="321"/>
    </location>
</feature>
<feature type="domain" description="ABC3 transporter permease C-terminal" evidence="7">
    <location>
        <begin position="694"/>
        <end position="802"/>
    </location>
</feature>
<dbReference type="InterPro" id="IPR003838">
    <property type="entry name" value="ABC3_permease_C"/>
</dbReference>
<keyword evidence="3 6" id="KW-0812">Transmembrane</keyword>
<gene>
    <name evidence="9" type="ORF">QTN47_00560</name>
</gene>
<feature type="domain" description="MacB-like periplasmic core" evidence="8">
    <location>
        <begin position="449"/>
        <end position="617"/>
    </location>
</feature>
<feature type="transmembrane region" description="Helical" evidence="6">
    <location>
        <begin position="21"/>
        <end position="41"/>
    </location>
</feature>
<protein>
    <submittedName>
        <fullName evidence="9">ABC transporter permease</fullName>
    </submittedName>
</protein>
<feature type="transmembrane region" description="Helical" evidence="6">
    <location>
        <begin position="777"/>
        <end position="800"/>
    </location>
</feature>
<sequence length="814" mass="91497">MFKNYLKISWRNLMKNKTFSIVNITGLAIGLACFLLIALYVTDELSFDKYNVKADRIFRINSDLLFNGTEAHMPVSSDMMGAALKKDYPQVEDFARIYASSGNRFIKKGNDYINEERIAFADSTLFNVFTLPALKGDTKIALNEPNAVVITASTAKKYFGTTDVIGKTVEVKNDNPTLTPFKITAVIKDIPANSHFNFDFLFSMKNAPYPQWGDYLSHNFHTYLLLKPGVDYKAFEKLFLRQYLNKYVLPQAKQYMQINSIEEFEHTGNRINYSLMPLTKIHLYSDRMFELSPSGNVQYVYIFSAVALFILLIACVNFMNLTTARSAGRAKEVGVRKVLGSKRKELIAQFLTESVMMTLFSLMLAILLVYSVLHAFNEIAGKDISFINIFSPVIFPLLFALPIIVGLLAGSYPALFLSAFKPIEVLKGKLKMGSKSGTLRSVLVVFQFFISIVLIIGTIVIYRQLSFIQNKNIGFNKNQVLIINDAYNLGNNVQAFKNDVEHLPGVKKGTISGFLPVSSSSRSDNSFSTEAVMDVHNGFNMQVWDVDYDYLETMGMDVVKGRNFSRDFGSDSSGMLINEATAKILGMDNPVGKKLYTMNLDSQQKISYTILGVVRNFNYESLRQTVGPLCFKLQRSYGLASFRVNAGNISSLIPTIENKWKSMAPGMPFSYRFLDDSFDEMYRAEQRAGKIALIFSTLAIFIACLGLFGLVTFIAEQRTKEIGIRKVLGASVNGIVQLLSKDFMKLVAIAFIIAAPVSWFFMNKWLQNFAYRTDITWWIFALAAVLALFIALATISFQAIKAALNNPVKSLRTE</sequence>